<dbReference type="InterPro" id="IPR035909">
    <property type="entry name" value="CheB_C"/>
</dbReference>
<dbReference type="Pfam" id="PF01339">
    <property type="entry name" value="CheB_methylest"/>
    <property type="match status" value="1"/>
</dbReference>
<dbReference type="InterPro" id="IPR000673">
    <property type="entry name" value="Sig_transdc_resp-reg_Me-estase"/>
</dbReference>
<proteinExistence type="predicted"/>
<name>A0ABR9WFV1_9BACT</name>
<keyword evidence="3" id="KW-1185">Reference proteome</keyword>
<comment type="caution">
    <text evidence="2">The sequence shown here is derived from an EMBL/GenBank/DDBJ whole genome shotgun (WGS) entry which is preliminary data.</text>
</comment>
<dbReference type="Proteomes" id="UP000634134">
    <property type="component" value="Unassembled WGS sequence"/>
</dbReference>
<protein>
    <recommendedName>
        <fullName evidence="1">CheB-type methylesterase domain-containing protein</fullName>
    </recommendedName>
</protein>
<dbReference type="Gene3D" id="3.40.50.180">
    <property type="entry name" value="Methylesterase CheB, C-terminal domain"/>
    <property type="match status" value="1"/>
</dbReference>
<accession>A0ABR9WFV1</accession>
<feature type="domain" description="CheB-type methylesterase" evidence="1">
    <location>
        <begin position="2"/>
        <end position="39"/>
    </location>
</feature>
<sequence>MGGTTIVQDPEQALYPSMPASVLEYIDADYVVPVSKMVEILTELTGENITRKSIANKDEINLLKMEVDIAALANAFNKGIVQMGEHTMLTCPECGGALNSFREGKFARYRCHTGHAYTSASLFESVTETTEHKLWAALRSLEEAVMIVEKDAILNLENSDSQLTAGDSIKIKNLKNQVEELRNFLNHYLQFNDLN</sequence>
<organism evidence="2 3">
    <name type="scientific">Dyadobacter subterraneus</name>
    <dbReference type="NCBI Taxonomy" id="2773304"/>
    <lineage>
        <taxon>Bacteria</taxon>
        <taxon>Pseudomonadati</taxon>
        <taxon>Bacteroidota</taxon>
        <taxon>Cytophagia</taxon>
        <taxon>Cytophagales</taxon>
        <taxon>Spirosomataceae</taxon>
        <taxon>Dyadobacter</taxon>
    </lineage>
</organism>
<evidence type="ECO:0000313" key="2">
    <source>
        <dbReference type="EMBL" id="MBE9464004.1"/>
    </source>
</evidence>
<evidence type="ECO:0000259" key="1">
    <source>
        <dbReference type="Pfam" id="PF01339"/>
    </source>
</evidence>
<dbReference type="EMBL" id="JACYGY010000001">
    <property type="protein sequence ID" value="MBE9464004.1"/>
    <property type="molecule type" value="Genomic_DNA"/>
</dbReference>
<reference evidence="3" key="1">
    <citation type="submission" date="2023-07" db="EMBL/GenBank/DDBJ databases">
        <title>Dyadobacter sp. nov 'subterranea' isolated from contaminted grondwater.</title>
        <authorList>
            <person name="Szabo I."/>
            <person name="Al-Omari J."/>
            <person name="Szerdahelyi S.G."/>
            <person name="Rado J."/>
        </authorList>
    </citation>
    <scope>NUCLEOTIDE SEQUENCE [LARGE SCALE GENOMIC DNA]</scope>
    <source>
        <strain evidence="3">UP-52</strain>
    </source>
</reference>
<dbReference type="SUPFAM" id="SSF52738">
    <property type="entry name" value="Methylesterase CheB, C-terminal domain"/>
    <property type="match status" value="1"/>
</dbReference>
<evidence type="ECO:0000313" key="3">
    <source>
        <dbReference type="Proteomes" id="UP000634134"/>
    </source>
</evidence>
<gene>
    <name evidence="2" type="ORF">IEE83_19135</name>
</gene>